<feature type="transmembrane region" description="Helical" evidence="2">
    <location>
        <begin position="20"/>
        <end position="40"/>
    </location>
</feature>
<name>A0A8R7UUY8_TRIUA</name>
<dbReference type="AlphaFoldDB" id="A0A8R7UUY8"/>
<evidence type="ECO:0000256" key="1">
    <source>
        <dbReference type="SAM" id="MobiDB-lite"/>
    </source>
</evidence>
<reference evidence="3" key="2">
    <citation type="submission" date="2018-03" db="EMBL/GenBank/DDBJ databases">
        <title>The Triticum urartu genome reveals the dynamic nature of wheat genome evolution.</title>
        <authorList>
            <person name="Ling H."/>
            <person name="Ma B."/>
            <person name="Shi X."/>
            <person name="Liu H."/>
            <person name="Dong L."/>
            <person name="Sun H."/>
            <person name="Cao Y."/>
            <person name="Gao Q."/>
            <person name="Zheng S."/>
            <person name="Li Y."/>
            <person name="Yu Y."/>
            <person name="Du H."/>
            <person name="Qi M."/>
            <person name="Li Y."/>
            <person name="Yu H."/>
            <person name="Cui Y."/>
            <person name="Wang N."/>
            <person name="Chen C."/>
            <person name="Wu H."/>
            <person name="Zhao Y."/>
            <person name="Zhang J."/>
            <person name="Li Y."/>
            <person name="Zhou W."/>
            <person name="Zhang B."/>
            <person name="Hu W."/>
            <person name="Eijk M."/>
            <person name="Tang J."/>
            <person name="Witsenboer H."/>
            <person name="Zhao S."/>
            <person name="Li Z."/>
            <person name="Zhang A."/>
            <person name="Wang D."/>
            <person name="Liang C."/>
        </authorList>
    </citation>
    <scope>NUCLEOTIDE SEQUENCE [LARGE SCALE GENOMIC DNA]</scope>
    <source>
        <strain evidence="3">cv. G1812</strain>
    </source>
</reference>
<dbReference type="Proteomes" id="UP000015106">
    <property type="component" value="Chromosome 6"/>
</dbReference>
<evidence type="ECO:0000313" key="3">
    <source>
        <dbReference type="EnsemblPlants" id="TuG1812G0600001373.01.T01.cds244137"/>
    </source>
</evidence>
<evidence type="ECO:0000256" key="2">
    <source>
        <dbReference type="SAM" id="Phobius"/>
    </source>
</evidence>
<organism evidence="3 4">
    <name type="scientific">Triticum urartu</name>
    <name type="common">Red wild einkorn</name>
    <name type="synonym">Crithodium urartu</name>
    <dbReference type="NCBI Taxonomy" id="4572"/>
    <lineage>
        <taxon>Eukaryota</taxon>
        <taxon>Viridiplantae</taxon>
        <taxon>Streptophyta</taxon>
        <taxon>Embryophyta</taxon>
        <taxon>Tracheophyta</taxon>
        <taxon>Spermatophyta</taxon>
        <taxon>Magnoliopsida</taxon>
        <taxon>Liliopsida</taxon>
        <taxon>Poales</taxon>
        <taxon>Poaceae</taxon>
        <taxon>BOP clade</taxon>
        <taxon>Pooideae</taxon>
        <taxon>Triticodae</taxon>
        <taxon>Triticeae</taxon>
        <taxon>Triticinae</taxon>
        <taxon>Triticum</taxon>
    </lineage>
</organism>
<keyword evidence="2" id="KW-0472">Membrane</keyword>
<keyword evidence="2" id="KW-0812">Transmembrane</keyword>
<keyword evidence="2" id="KW-1133">Transmembrane helix</keyword>
<protein>
    <submittedName>
        <fullName evidence="3">Uncharacterized protein</fullName>
    </submittedName>
</protein>
<dbReference type="EnsemblPlants" id="TuG1812G0600001373.01.T01">
    <property type="protein sequence ID" value="TuG1812G0600001373.01.T01.cds244137"/>
    <property type="gene ID" value="TuG1812G0600001373.01"/>
</dbReference>
<reference evidence="4" key="1">
    <citation type="journal article" date="2013" name="Nature">
        <title>Draft genome of the wheat A-genome progenitor Triticum urartu.</title>
        <authorList>
            <person name="Ling H.Q."/>
            <person name="Zhao S."/>
            <person name="Liu D."/>
            <person name="Wang J."/>
            <person name="Sun H."/>
            <person name="Zhang C."/>
            <person name="Fan H."/>
            <person name="Li D."/>
            <person name="Dong L."/>
            <person name="Tao Y."/>
            <person name="Gao C."/>
            <person name="Wu H."/>
            <person name="Li Y."/>
            <person name="Cui Y."/>
            <person name="Guo X."/>
            <person name="Zheng S."/>
            <person name="Wang B."/>
            <person name="Yu K."/>
            <person name="Liang Q."/>
            <person name="Yang W."/>
            <person name="Lou X."/>
            <person name="Chen J."/>
            <person name="Feng M."/>
            <person name="Jian J."/>
            <person name="Zhang X."/>
            <person name="Luo G."/>
            <person name="Jiang Y."/>
            <person name="Liu J."/>
            <person name="Wang Z."/>
            <person name="Sha Y."/>
            <person name="Zhang B."/>
            <person name="Wu H."/>
            <person name="Tang D."/>
            <person name="Shen Q."/>
            <person name="Xue P."/>
            <person name="Zou S."/>
            <person name="Wang X."/>
            <person name="Liu X."/>
            <person name="Wang F."/>
            <person name="Yang Y."/>
            <person name="An X."/>
            <person name="Dong Z."/>
            <person name="Zhang K."/>
            <person name="Zhang X."/>
            <person name="Luo M.C."/>
            <person name="Dvorak J."/>
            <person name="Tong Y."/>
            <person name="Wang J."/>
            <person name="Yang H."/>
            <person name="Li Z."/>
            <person name="Wang D."/>
            <person name="Zhang A."/>
            <person name="Wang J."/>
        </authorList>
    </citation>
    <scope>NUCLEOTIDE SEQUENCE</scope>
    <source>
        <strain evidence="4">cv. G1812</strain>
    </source>
</reference>
<reference evidence="3" key="3">
    <citation type="submission" date="2022-06" db="UniProtKB">
        <authorList>
            <consortium name="EnsemblPlants"/>
        </authorList>
    </citation>
    <scope>IDENTIFICATION</scope>
</reference>
<dbReference type="Gramene" id="TuG1812G0600001373.01.T01">
    <property type="protein sequence ID" value="TuG1812G0600001373.01.T01.cds244137"/>
    <property type="gene ID" value="TuG1812G0600001373.01"/>
</dbReference>
<feature type="region of interest" description="Disordered" evidence="1">
    <location>
        <begin position="189"/>
        <end position="275"/>
    </location>
</feature>
<accession>A0A8R7UUY8</accession>
<sequence length="299" mass="32111">MLSGEIVLLLKIEQHINEVCLFLIFLLIVLGVLLLCRCFADMAVDDLIEQLVPFPLQLIGLGEHQSREHAHLGQAREVVQHAEPAKRGHVPVDRLPEQLVPAFLPEELPGHGAARYVVGEAAEQPRHVHGGAGGRRAPDPGHHQARLLLAAAAERVHLPGAEQVRGDQPPSLAPELAVGGEGDVGAAAQEGVDERARRPRGEDVVVRAQDRLGRARGGDDEGARLAEAEEHEPPSPCLAARAARETCGSGPTRCRWPMRGSLFGGEGRGRPPWLSAAARSPADLVVVARRRSSRGTSKR</sequence>
<proteinExistence type="predicted"/>
<evidence type="ECO:0000313" key="4">
    <source>
        <dbReference type="Proteomes" id="UP000015106"/>
    </source>
</evidence>
<keyword evidence="4" id="KW-1185">Reference proteome</keyword>
<feature type="compositionally biased region" description="Basic and acidic residues" evidence="1">
    <location>
        <begin position="192"/>
        <end position="233"/>
    </location>
</feature>